<evidence type="ECO:0000256" key="8">
    <source>
        <dbReference type="ARBA" id="ARBA00023299"/>
    </source>
</evidence>
<organism evidence="13 14">
    <name type="scientific">Faecalibacterium cf. prausnitzii KLE1255</name>
    <dbReference type="NCBI Taxonomy" id="748224"/>
    <lineage>
        <taxon>Bacteria</taxon>
        <taxon>Bacillati</taxon>
        <taxon>Bacillota</taxon>
        <taxon>Clostridia</taxon>
        <taxon>Eubacteriales</taxon>
        <taxon>Oscillospiraceae</taxon>
        <taxon>Faecalibacterium</taxon>
    </lineage>
</organism>
<evidence type="ECO:0000256" key="5">
    <source>
        <dbReference type="ARBA" id="ARBA00022605"/>
    </source>
</evidence>
<dbReference type="GO" id="GO:0004648">
    <property type="term" value="F:O-phospho-L-serine:2-oxoglutarate aminotransferase activity"/>
    <property type="evidence" value="ECO:0007669"/>
    <property type="project" value="UniProtKB-UniRule"/>
</dbReference>
<sequence length="400" mass="44274">MCKDALVFIPAKPVYYGYSNQQNAPQKTAVLCDTGKGEFIMARVYNFSAGPSMLPEKVLKQAQAELLEYGDSGQSVMEMSHRSKWFDAIIKDTEATLRRVMNIPDNYKVGFFQGGATQQFAMVPLNFMTTGKADYLVTGNFSNLAAKEAAKFGEVNIVASSKDKNFTYIPDVNAINYDKDASYIHICQNNTIFGTQFVEVPQVEGVPLVADMSSMILSKPVDVTKYGCIYFGVQKNVAPAGMAIAIVRDDLLGHAADNVPTMMNYTTLLGKDSMYNTPPCWCIYMTGLVLKYLENDIGGLANMQKINEAKAKVLYDYLDGQGFFTNPVEHRYRSTMNVTFTSPNADLDKKFCAEAAEAGFVNLKGHRLVGGMRASIYNAMPAEGVDKLVDFMEKFRKENA</sequence>
<dbReference type="InterPro" id="IPR015422">
    <property type="entry name" value="PyrdxlP-dep_Trfase_small"/>
</dbReference>
<evidence type="ECO:0000256" key="6">
    <source>
        <dbReference type="ARBA" id="ARBA00022679"/>
    </source>
</evidence>
<feature type="binding site" evidence="11">
    <location>
        <position position="141"/>
    </location>
    <ligand>
        <name>pyridoxal 5'-phosphate</name>
        <dbReference type="ChEBI" id="CHEBI:597326"/>
    </ligand>
</feature>
<keyword evidence="4 11" id="KW-0032">Aminotransferase</keyword>
<comment type="catalytic activity">
    <reaction evidence="10 11">
        <text>O-phospho-L-serine + 2-oxoglutarate = 3-phosphooxypyruvate + L-glutamate</text>
        <dbReference type="Rhea" id="RHEA:14329"/>
        <dbReference type="ChEBI" id="CHEBI:16810"/>
        <dbReference type="ChEBI" id="CHEBI:18110"/>
        <dbReference type="ChEBI" id="CHEBI:29985"/>
        <dbReference type="ChEBI" id="CHEBI:57524"/>
        <dbReference type="EC" id="2.6.1.52"/>
    </reaction>
</comment>
<keyword evidence="5 11" id="KW-0028">Amino-acid biosynthesis</keyword>
<feature type="domain" description="Aminotransferase class V" evidence="12">
    <location>
        <begin position="44"/>
        <end position="388"/>
    </location>
</feature>
<dbReference type="EC" id="2.6.1.52" evidence="11"/>
<dbReference type="Proteomes" id="UP000006028">
    <property type="component" value="Unassembled WGS sequence"/>
</dbReference>
<dbReference type="InterPro" id="IPR022278">
    <property type="entry name" value="Pser_aminoTfrase"/>
</dbReference>
<dbReference type="Gene3D" id="3.90.1150.10">
    <property type="entry name" value="Aspartate Aminotransferase, domain 1"/>
    <property type="match status" value="1"/>
</dbReference>
<feature type="binding site" evidence="11">
    <location>
        <begin position="116"/>
        <end position="117"/>
    </location>
    <ligand>
        <name>pyridoxal 5'-phosphate</name>
        <dbReference type="ChEBI" id="CHEBI:597326"/>
    </ligand>
</feature>
<evidence type="ECO:0000256" key="7">
    <source>
        <dbReference type="ARBA" id="ARBA00022898"/>
    </source>
</evidence>
<dbReference type="NCBIfam" id="TIGR01364">
    <property type="entry name" value="serC_1"/>
    <property type="match status" value="1"/>
</dbReference>
<evidence type="ECO:0000313" key="14">
    <source>
        <dbReference type="Proteomes" id="UP000006028"/>
    </source>
</evidence>
<comment type="subcellular location">
    <subcellularLocation>
        <location evidence="11">Cytoplasm</location>
    </subcellularLocation>
</comment>
<comment type="cofactor">
    <cofactor evidence="11">
        <name>pyridoxal 5'-phosphate</name>
        <dbReference type="ChEBI" id="CHEBI:597326"/>
    </cofactor>
    <text evidence="11">Binds 1 pyridoxal phosphate per subunit.</text>
</comment>
<dbReference type="UniPathway" id="UPA00135">
    <property type="reaction ID" value="UER00197"/>
</dbReference>
<dbReference type="AlphaFoldDB" id="E2ZKP8"/>
<reference evidence="13 14" key="1">
    <citation type="submission" date="2010-08" db="EMBL/GenBank/DDBJ databases">
        <authorList>
            <person name="Weinstock G."/>
            <person name="Sodergren E."/>
            <person name="Clifton S."/>
            <person name="Fulton L."/>
            <person name="Fulton B."/>
            <person name="Courtney L."/>
            <person name="Fronick C."/>
            <person name="Harrison M."/>
            <person name="Strong C."/>
            <person name="Farmer C."/>
            <person name="Delahaunty K."/>
            <person name="Markovic C."/>
            <person name="Hall O."/>
            <person name="Minx P."/>
            <person name="Tomlinson C."/>
            <person name="Mitreva M."/>
            <person name="Hou S."/>
            <person name="Chen J."/>
            <person name="Wollam A."/>
            <person name="Pepin K.H."/>
            <person name="Johnson M."/>
            <person name="Bhonagiri V."/>
            <person name="Zhang X."/>
            <person name="Suruliraj S."/>
            <person name="Warren W."/>
            <person name="Chinwalla A."/>
            <person name="Mardis E.R."/>
            <person name="Wilson R.K."/>
        </authorList>
    </citation>
    <scope>NUCLEOTIDE SEQUENCE [LARGE SCALE GENOMIC DNA]</scope>
    <source>
        <strain evidence="13 14">KLE1255</strain>
    </source>
</reference>
<feature type="binding site" evidence="11">
    <location>
        <position position="211"/>
    </location>
    <ligand>
        <name>pyridoxal 5'-phosphate</name>
        <dbReference type="ChEBI" id="CHEBI:597326"/>
    </ligand>
</feature>
<comment type="function">
    <text evidence="1 11">Catalyzes the reversible conversion of 3-phosphohydroxypyruvate to phosphoserine and of 3-hydroxy-2-oxo-4-phosphonooxybutanoate to phosphohydroxythreonine.</text>
</comment>
<keyword evidence="11" id="KW-0963">Cytoplasm</keyword>
<dbReference type="HAMAP" id="MF_00160">
    <property type="entry name" value="SerC_aminotrans_5"/>
    <property type="match status" value="1"/>
</dbReference>
<dbReference type="PIRSF" id="PIRSF000525">
    <property type="entry name" value="SerC"/>
    <property type="match status" value="1"/>
</dbReference>
<dbReference type="eggNOG" id="COG1932">
    <property type="taxonomic scope" value="Bacteria"/>
</dbReference>
<dbReference type="HOGENOM" id="CLU_034866_0_2_9"/>
<comment type="caution">
    <text evidence="11">Lacks conserved residue(s) required for the propagation of feature annotation.</text>
</comment>
<feature type="binding site" evidence="11">
    <location>
        <position position="234"/>
    </location>
    <ligand>
        <name>pyridoxal 5'-phosphate</name>
        <dbReference type="ChEBI" id="CHEBI:597326"/>
    </ligand>
</feature>
<evidence type="ECO:0000256" key="9">
    <source>
        <dbReference type="ARBA" id="ARBA00047630"/>
    </source>
</evidence>
<feature type="modified residue" description="N6-(pyridoxal phosphate)lysine" evidence="11">
    <location>
        <position position="235"/>
    </location>
</feature>
<dbReference type="InterPro" id="IPR015424">
    <property type="entry name" value="PyrdxlP-dep_Trfase"/>
</dbReference>
<evidence type="ECO:0000259" key="12">
    <source>
        <dbReference type="Pfam" id="PF00266"/>
    </source>
</evidence>
<protein>
    <recommendedName>
        <fullName evidence="11">Phosphoserine aminotransferase</fullName>
        <ecNumber evidence="11">2.6.1.52</ecNumber>
    </recommendedName>
    <alternativeName>
        <fullName evidence="11">Phosphohydroxythreonine aminotransferase</fullName>
        <shortName evidence="11">PSAT</shortName>
    </alternativeName>
</protein>
<feature type="binding site" evidence="11">
    <location>
        <begin position="276"/>
        <end position="277"/>
    </location>
    <ligand>
        <name>pyridoxal 5'-phosphate</name>
        <dbReference type="ChEBI" id="CHEBI:597326"/>
    </ligand>
</feature>
<comment type="similarity">
    <text evidence="3 11">Belongs to the class-V pyridoxal-phosphate-dependent aminotransferase family. SerC subfamily.</text>
</comment>
<dbReference type="FunFam" id="3.40.640.10:FF:000010">
    <property type="entry name" value="Phosphoserine aminotransferase"/>
    <property type="match status" value="1"/>
</dbReference>
<comment type="pathway">
    <text evidence="2 11">Amino-acid biosynthesis; L-serine biosynthesis; L-serine from 3-phospho-D-glycerate: step 2/3.</text>
</comment>
<name>E2ZKP8_9FIRM</name>
<dbReference type="GO" id="GO:0030170">
    <property type="term" value="F:pyridoxal phosphate binding"/>
    <property type="evidence" value="ECO:0007669"/>
    <property type="project" value="UniProtKB-UniRule"/>
</dbReference>
<gene>
    <name evidence="11 13" type="primary">serC</name>
    <name evidence="13" type="ORF">HMPREF9436_02251</name>
</gene>
<dbReference type="GO" id="GO:0005737">
    <property type="term" value="C:cytoplasm"/>
    <property type="evidence" value="ECO:0007669"/>
    <property type="project" value="UniProtKB-SubCell"/>
</dbReference>
<evidence type="ECO:0000256" key="4">
    <source>
        <dbReference type="ARBA" id="ARBA00022576"/>
    </source>
</evidence>
<dbReference type="InterPro" id="IPR000192">
    <property type="entry name" value="Aminotrans_V_dom"/>
</dbReference>
<evidence type="ECO:0000256" key="10">
    <source>
        <dbReference type="ARBA" id="ARBA00049007"/>
    </source>
</evidence>
<dbReference type="Gene3D" id="3.40.640.10">
    <property type="entry name" value="Type I PLP-dependent aspartate aminotransferase-like (Major domain)"/>
    <property type="match status" value="1"/>
</dbReference>
<evidence type="ECO:0000256" key="1">
    <source>
        <dbReference type="ARBA" id="ARBA00003483"/>
    </source>
</evidence>
<keyword evidence="7 11" id="KW-0663">Pyridoxal phosphate</keyword>
<proteinExistence type="inferred from homology"/>
<dbReference type="SUPFAM" id="SSF53383">
    <property type="entry name" value="PLP-dependent transferases"/>
    <property type="match status" value="1"/>
</dbReference>
<dbReference type="STRING" id="748224.HMPREF9436_02251"/>
<dbReference type="PANTHER" id="PTHR43247">
    <property type="entry name" value="PHOSPHOSERINE AMINOTRANSFERASE"/>
    <property type="match status" value="1"/>
</dbReference>
<evidence type="ECO:0000256" key="3">
    <source>
        <dbReference type="ARBA" id="ARBA00006904"/>
    </source>
</evidence>
<evidence type="ECO:0000256" key="11">
    <source>
        <dbReference type="HAMAP-Rule" id="MF_00160"/>
    </source>
</evidence>
<dbReference type="GO" id="GO:0006564">
    <property type="term" value="P:L-serine biosynthetic process"/>
    <property type="evidence" value="ECO:0007669"/>
    <property type="project" value="UniProtKB-UniRule"/>
</dbReference>
<evidence type="ECO:0000313" key="13">
    <source>
        <dbReference type="EMBL" id="EFQ06223.1"/>
    </source>
</evidence>
<feature type="binding site" evidence="11">
    <location>
        <position position="82"/>
    </location>
    <ligand>
        <name>L-glutamate</name>
        <dbReference type="ChEBI" id="CHEBI:29985"/>
    </ligand>
</feature>
<dbReference type="FunFam" id="3.90.1150.10:FF:000006">
    <property type="entry name" value="Phosphoserine aminotransferase"/>
    <property type="match status" value="1"/>
</dbReference>
<comment type="subunit">
    <text evidence="11">Homodimer.</text>
</comment>
<dbReference type="InterPro" id="IPR015421">
    <property type="entry name" value="PyrdxlP-dep_Trfase_major"/>
</dbReference>
<comment type="catalytic activity">
    <reaction evidence="9 11">
        <text>4-(phosphooxy)-L-threonine + 2-oxoglutarate = (R)-3-hydroxy-2-oxo-4-phosphooxybutanoate + L-glutamate</text>
        <dbReference type="Rhea" id="RHEA:16573"/>
        <dbReference type="ChEBI" id="CHEBI:16810"/>
        <dbReference type="ChEBI" id="CHEBI:29985"/>
        <dbReference type="ChEBI" id="CHEBI:58452"/>
        <dbReference type="ChEBI" id="CHEBI:58538"/>
        <dbReference type="EC" id="2.6.1.52"/>
    </reaction>
</comment>
<keyword evidence="6 11" id="KW-0808">Transferase</keyword>
<dbReference type="EMBL" id="AECU01000174">
    <property type="protein sequence ID" value="EFQ06223.1"/>
    <property type="molecule type" value="Genomic_DNA"/>
</dbReference>
<feature type="binding site" evidence="11">
    <location>
        <position position="191"/>
    </location>
    <ligand>
        <name>pyridoxal 5'-phosphate</name>
        <dbReference type="ChEBI" id="CHEBI:597326"/>
    </ligand>
</feature>
<accession>E2ZKP8</accession>
<dbReference type="NCBIfam" id="NF003764">
    <property type="entry name" value="PRK05355.1"/>
    <property type="match status" value="1"/>
</dbReference>
<evidence type="ECO:0000256" key="2">
    <source>
        <dbReference type="ARBA" id="ARBA00005099"/>
    </source>
</evidence>
<comment type="caution">
    <text evidence="13">The sequence shown here is derived from an EMBL/GenBank/DDBJ whole genome shotgun (WGS) entry which is preliminary data.</text>
</comment>
<keyword evidence="8 11" id="KW-0718">Serine biosynthesis</keyword>
<dbReference type="PANTHER" id="PTHR43247:SF1">
    <property type="entry name" value="PHOSPHOSERINE AMINOTRANSFERASE"/>
    <property type="match status" value="1"/>
</dbReference>
<dbReference type="Pfam" id="PF00266">
    <property type="entry name" value="Aminotran_5"/>
    <property type="match status" value="1"/>
</dbReference>